<dbReference type="SUPFAM" id="SSF51604">
    <property type="entry name" value="Enolase C-terminal domain-like"/>
    <property type="match status" value="1"/>
</dbReference>
<proteinExistence type="predicted"/>
<evidence type="ECO:0000259" key="5">
    <source>
        <dbReference type="SMART" id="SM00922"/>
    </source>
</evidence>
<feature type="domain" description="Mandelate racemase/muconate lactonizing enzyme C-terminal" evidence="5">
    <location>
        <begin position="137"/>
        <end position="231"/>
    </location>
</feature>
<keyword evidence="7" id="KW-1185">Reference proteome</keyword>
<protein>
    <recommendedName>
        <fullName evidence="4">o-succinylbenzoate synthase</fullName>
        <ecNumber evidence="4">4.2.1.113</ecNumber>
    </recommendedName>
</protein>
<dbReference type="PROSITE" id="PS00909">
    <property type="entry name" value="MR_MLE_2"/>
    <property type="match status" value="1"/>
</dbReference>
<evidence type="ECO:0000313" key="7">
    <source>
        <dbReference type="Proteomes" id="UP000254069"/>
    </source>
</evidence>
<evidence type="ECO:0000256" key="1">
    <source>
        <dbReference type="ARBA" id="ARBA00022723"/>
    </source>
</evidence>
<organism evidence="6 7">
    <name type="scientific">Shewanella algae</name>
    <dbReference type="NCBI Taxonomy" id="38313"/>
    <lineage>
        <taxon>Bacteria</taxon>
        <taxon>Pseudomonadati</taxon>
        <taxon>Pseudomonadota</taxon>
        <taxon>Gammaproteobacteria</taxon>
        <taxon>Alteromonadales</taxon>
        <taxon>Shewanellaceae</taxon>
        <taxon>Shewanella</taxon>
    </lineage>
</organism>
<evidence type="ECO:0000313" key="6">
    <source>
        <dbReference type="EMBL" id="SUI58405.1"/>
    </source>
</evidence>
<dbReference type="Gene3D" id="3.30.390.10">
    <property type="entry name" value="Enolase-like, N-terminal domain"/>
    <property type="match status" value="1"/>
</dbReference>
<dbReference type="GO" id="GO:0043748">
    <property type="term" value="F:O-succinylbenzoate synthase activity"/>
    <property type="evidence" value="ECO:0007669"/>
    <property type="project" value="UniProtKB-EC"/>
</dbReference>
<dbReference type="NCBIfam" id="TIGR01927">
    <property type="entry name" value="menC_gam_Gplu"/>
    <property type="match status" value="1"/>
</dbReference>
<dbReference type="InterPro" id="IPR029017">
    <property type="entry name" value="Enolase-like_N"/>
</dbReference>
<accession>A0A379ZAY7</accession>
<dbReference type="Pfam" id="PF13378">
    <property type="entry name" value="MR_MLE_C"/>
    <property type="match status" value="1"/>
</dbReference>
<dbReference type="SFLD" id="SFLDG00180">
    <property type="entry name" value="muconate_cycloisomerase"/>
    <property type="match status" value="1"/>
</dbReference>
<sequence length="348" mass="38036">MMHPDSLSLARYRLPLETSLPVGKQRIEQRAGLVIKASCGNEEHFVEVAPLSGLDANGEPLLGFSRESLAEVTEAALALMPALAAKELELSQAADACQYPSLAWGLSLLDAKLKGQLPQRWPAFETIPLIYHREEEPLALLQQRLAALPDTVLRAKIKVAQTSMEQELRLIHAVLAAKPHLKLRLDANQGFEYQQAVDFCACLPKASIEYIEEPCRRADDNPTLFKATGIRYALDESLLQREFVPDCNDFASGLTALVLKPMLLGSLTRLQTLIEQAEAAGVRALLSSSLESSLGITDLEAVSALLTPNEAPGLDTLAPFGRDIIVGQGHKPCLDFAELELLDQWPCL</sequence>
<dbReference type="GO" id="GO:0009063">
    <property type="term" value="P:amino acid catabolic process"/>
    <property type="evidence" value="ECO:0007669"/>
    <property type="project" value="InterPro"/>
</dbReference>
<dbReference type="PANTHER" id="PTHR48073">
    <property type="entry name" value="O-SUCCINYLBENZOATE SYNTHASE-RELATED"/>
    <property type="match status" value="1"/>
</dbReference>
<gene>
    <name evidence="6" type="primary">menC</name>
    <name evidence="6" type="ORF">NCTC10738_01408</name>
</gene>
<keyword evidence="1" id="KW-0479">Metal-binding</keyword>
<dbReference type="InterPro" id="IPR013342">
    <property type="entry name" value="Mandelate_racemase_C"/>
</dbReference>
<dbReference type="SFLD" id="SFLDS00001">
    <property type="entry name" value="Enolase"/>
    <property type="match status" value="1"/>
</dbReference>
<keyword evidence="3 6" id="KW-0456">Lyase</keyword>
<evidence type="ECO:0000256" key="3">
    <source>
        <dbReference type="ARBA" id="ARBA00023239"/>
    </source>
</evidence>
<dbReference type="SUPFAM" id="SSF54826">
    <property type="entry name" value="Enolase N-terminal domain-like"/>
    <property type="match status" value="1"/>
</dbReference>
<dbReference type="NCBIfam" id="NF003473">
    <property type="entry name" value="PRK05105.1"/>
    <property type="match status" value="1"/>
</dbReference>
<dbReference type="InterPro" id="IPR036849">
    <property type="entry name" value="Enolase-like_C_sf"/>
</dbReference>
<evidence type="ECO:0000256" key="4">
    <source>
        <dbReference type="NCBIfam" id="TIGR01927"/>
    </source>
</evidence>
<dbReference type="SMART" id="SM00922">
    <property type="entry name" value="MR_MLE"/>
    <property type="match status" value="1"/>
</dbReference>
<dbReference type="GO" id="GO:0046872">
    <property type="term" value="F:metal ion binding"/>
    <property type="evidence" value="ECO:0007669"/>
    <property type="project" value="UniProtKB-KW"/>
</dbReference>
<dbReference type="EC" id="4.2.1.113" evidence="4"/>
<dbReference type="EMBL" id="UGYO01000001">
    <property type="protein sequence ID" value="SUI58405.1"/>
    <property type="molecule type" value="Genomic_DNA"/>
</dbReference>
<dbReference type="Proteomes" id="UP000254069">
    <property type="component" value="Unassembled WGS sequence"/>
</dbReference>
<keyword evidence="2" id="KW-0460">Magnesium</keyword>
<reference evidence="6 7" key="1">
    <citation type="submission" date="2018-06" db="EMBL/GenBank/DDBJ databases">
        <authorList>
            <consortium name="Pathogen Informatics"/>
            <person name="Doyle S."/>
        </authorList>
    </citation>
    <scope>NUCLEOTIDE SEQUENCE [LARGE SCALE GENOMIC DNA]</scope>
    <source>
        <strain evidence="6 7">NCTC10738</strain>
    </source>
</reference>
<dbReference type="SFLD" id="SFLDF00009">
    <property type="entry name" value="o-succinylbenzoate_synthase"/>
    <property type="match status" value="1"/>
</dbReference>
<evidence type="ECO:0000256" key="2">
    <source>
        <dbReference type="ARBA" id="ARBA00022842"/>
    </source>
</evidence>
<dbReference type="PANTHER" id="PTHR48073:SF2">
    <property type="entry name" value="O-SUCCINYLBENZOATE SYNTHASE"/>
    <property type="match status" value="1"/>
</dbReference>
<name>A0A379ZAY7_9GAMM</name>
<dbReference type="GO" id="GO:0009234">
    <property type="term" value="P:menaquinone biosynthetic process"/>
    <property type="evidence" value="ECO:0007669"/>
    <property type="project" value="UniProtKB-UniRule"/>
</dbReference>
<dbReference type="InterPro" id="IPR018110">
    <property type="entry name" value="Mandel_Rmase/mucon_lact_enz_CS"/>
</dbReference>
<dbReference type="AlphaFoldDB" id="A0A379ZAY7"/>
<dbReference type="Pfam" id="PF21508">
    <property type="entry name" value="MenC_N"/>
    <property type="match status" value="1"/>
</dbReference>
<dbReference type="InterPro" id="IPR029065">
    <property type="entry name" value="Enolase_C-like"/>
</dbReference>
<dbReference type="Gene3D" id="3.20.20.120">
    <property type="entry name" value="Enolase-like C-terminal domain"/>
    <property type="match status" value="1"/>
</dbReference>
<dbReference type="InterPro" id="IPR041338">
    <property type="entry name" value="OSBS_N"/>
</dbReference>